<evidence type="ECO:0000256" key="2">
    <source>
        <dbReference type="SAM" id="MobiDB-lite"/>
    </source>
</evidence>
<protein>
    <submittedName>
        <fullName evidence="3">Uncharacterized protein</fullName>
    </submittedName>
</protein>
<keyword evidence="4" id="KW-1185">Reference proteome</keyword>
<proteinExistence type="predicted"/>
<dbReference type="Proteomes" id="UP000605846">
    <property type="component" value="Unassembled WGS sequence"/>
</dbReference>
<feature type="region of interest" description="Disordered" evidence="2">
    <location>
        <begin position="366"/>
        <end position="428"/>
    </location>
</feature>
<feature type="compositionally biased region" description="Basic and acidic residues" evidence="2">
    <location>
        <begin position="393"/>
        <end position="409"/>
    </location>
</feature>
<feature type="coiled-coil region" evidence="1">
    <location>
        <begin position="62"/>
        <end position="89"/>
    </location>
</feature>
<name>A0A8H7BQM5_9FUNG</name>
<accession>A0A8H7BQM5</accession>
<evidence type="ECO:0000313" key="3">
    <source>
        <dbReference type="EMBL" id="KAF7726804.1"/>
    </source>
</evidence>
<dbReference type="GO" id="GO:0036064">
    <property type="term" value="C:ciliary basal body"/>
    <property type="evidence" value="ECO:0007669"/>
    <property type="project" value="TreeGrafter"/>
</dbReference>
<evidence type="ECO:0000313" key="4">
    <source>
        <dbReference type="Proteomes" id="UP000605846"/>
    </source>
</evidence>
<dbReference type="AlphaFoldDB" id="A0A8H7BQM5"/>
<sequence length="428" mass="50707">MKRDEMYHTITNLQRERDALQSKLVRFLSLDLHLSKQNFLQDDRAKEIDGLRRENSQLAFKVESLNTTLKAETNQTRNIKEELSKAKNNMLYMKAQYAHEIRRFEQEHTRTRDRLYKLMNETHKSNIASLTMNDPLPDAVARISDDDRMAEDRALYTDLLNKSSDREKEARSESEEFRRSLVTVYSAVRGLLDRQSRALQQETARFRLPLDFGGAEAIKEMDDLLVRLEEEWNRQITNRKTFTEEDMEEKDQIIEGLQENIEELIDLLEESRKEYEEKTNIYTKFAKGNFFDTVVPHAHFDLSDSEDSVIDIENRTEPKLKRLRNEIKKEQRQLTEAALKLGDERKRLAADRWAFNEMKRELEMKKILSDTEQEEEEQVEPRERRVSFQPPPLRRDSSAVASRESERASKRSRSWLGRPPNLTHDILR</sequence>
<reference evidence="3" key="1">
    <citation type="submission" date="2020-01" db="EMBL/GenBank/DDBJ databases">
        <title>Genome Sequencing of Three Apophysomyces-Like Fungal Strains Confirms a Novel Fungal Genus in the Mucoromycota with divergent Burkholderia-like Endosymbiotic Bacteria.</title>
        <authorList>
            <person name="Stajich J.E."/>
            <person name="Macias A.M."/>
            <person name="Carter-House D."/>
            <person name="Lovett B."/>
            <person name="Kasson L.R."/>
            <person name="Berry K."/>
            <person name="Grigoriev I."/>
            <person name="Chang Y."/>
            <person name="Spatafora J."/>
            <person name="Kasson M.T."/>
        </authorList>
    </citation>
    <scope>NUCLEOTIDE SEQUENCE</scope>
    <source>
        <strain evidence="3">NRRL A-21654</strain>
    </source>
</reference>
<dbReference type="OrthoDB" id="312015at2759"/>
<dbReference type="GO" id="GO:0035735">
    <property type="term" value="P:intraciliary transport involved in cilium assembly"/>
    <property type="evidence" value="ECO:0007669"/>
    <property type="project" value="TreeGrafter"/>
</dbReference>
<dbReference type="InterPro" id="IPR052300">
    <property type="entry name" value="Adhesion_Centrosome_assoc"/>
</dbReference>
<organism evidence="3 4">
    <name type="scientific">Apophysomyces ossiformis</name>
    <dbReference type="NCBI Taxonomy" id="679940"/>
    <lineage>
        <taxon>Eukaryota</taxon>
        <taxon>Fungi</taxon>
        <taxon>Fungi incertae sedis</taxon>
        <taxon>Mucoromycota</taxon>
        <taxon>Mucoromycotina</taxon>
        <taxon>Mucoromycetes</taxon>
        <taxon>Mucorales</taxon>
        <taxon>Mucorineae</taxon>
        <taxon>Mucoraceae</taxon>
        <taxon>Apophysomyces</taxon>
    </lineage>
</organism>
<comment type="caution">
    <text evidence="3">The sequence shown here is derived from an EMBL/GenBank/DDBJ whole genome shotgun (WGS) entry which is preliminary data.</text>
</comment>
<evidence type="ECO:0000256" key="1">
    <source>
        <dbReference type="SAM" id="Coils"/>
    </source>
</evidence>
<dbReference type="EMBL" id="JABAYA010000071">
    <property type="protein sequence ID" value="KAF7726804.1"/>
    <property type="molecule type" value="Genomic_DNA"/>
</dbReference>
<feature type="coiled-coil region" evidence="1">
    <location>
        <begin position="3"/>
        <end position="30"/>
    </location>
</feature>
<dbReference type="PANTHER" id="PTHR46507:SF4">
    <property type="entry name" value="SSX FAMILY MEMBER 2 INTERACTING PROTEIN"/>
    <property type="match status" value="1"/>
</dbReference>
<dbReference type="PANTHER" id="PTHR46507">
    <property type="entry name" value="AFADIN- AND ALPHA-ACTININ-BINDING PROTEIN"/>
    <property type="match status" value="1"/>
</dbReference>
<keyword evidence="1" id="KW-0175">Coiled coil</keyword>
<gene>
    <name evidence="3" type="ORF">EC973_008405</name>
</gene>
<feature type="coiled-coil region" evidence="1">
    <location>
        <begin position="240"/>
        <end position="281"/>
    </location>
</feature>